<feature type="chain" id="PRO_5042244475" evidence="1">
    <location>
        <begin position="20"/>
        <end position="155"/>
    </location>
</feature>
<evidence type="ECO:0000313" key="3">
    <source>
        <dbReference type="Proteomes" id="UP001249851"/>
    </source>
</evidence>
<dbReference type="EMBL" id="JARQWQ010000090">
    <property type="protein sequence ID" value="KAK2552090.1"/>
    <property type="molecule type" value="Genomic_DNA"/>
</dbReference>
<keyword evidence="1" id="KW-0732">Signal</keyword>
<name>A0AAD9PZR1_ACRCE</name>
<organism evidence="2 3">
    <name type="scientific">Acropora cervicornis</name>
    <name type="common">Staghorn coral</name>
    <dbReference type="NCBI Taxonomy" id="6130"/>
    <lineage>
        <taxon>Eukaryota</taxon>
        <taxon>Metazoa</taxon>
        <taxon>Cnidaria</taxon>
        <taxon>Anthozoa</taxon>
        <taxon>Hexacorallia</taxon>
        <taxon>Scleractinia</taxon>
        <taxon>Astrocoeniina</taxon>
        <taxon>Acroporidae</taxon>
        <taxon>Acropora</taxon>
    </lineage>
</organism>
<dbReference type="Gene3D" id="2.10.90.10">
    <property type="entry name" value="Cystine-knot cytokines"/>
    <property type="match status" value="1"/>
</dbReference>
<accession>A0AAD9PZR1</accession>
<keyword evidence="3" id="KW-1185">Reference proteome</keyword>
<feature type="signal peptide" evidence="1">
    <location>
        <begin position="1"/>
        <end position="19"/>
    </location>
</feature>
<sequence length="155" mass="17118">MVKISCLFLLVLIAFSCESKKKGKKKASSGYVPSWLRTPAPKPTPSSQSGVSYKVKVKQGFRLTDINSTEMFYEVFKLPRLPQHRNQGSVHGSSGGCHPILSAHCSPRPTYVRLPDPPFGKSYFPKGVLIDQCSGFCFYEGLTCLGVAFRNLVQV</sequence>
<dbReference type="InterPro" id="IPR029034">
    <property type="entry name" value="Cystine-knot_cytokine"/>
</dbReference>
<gene>
    <name evidence="2" type="ORF">P5673_026836</name>
</gene>
<protein>
    <submittedName>
        <fullName evidence="2">Uncharacterized protein</fullName>
    </submittedName>
</protein>
<evidence type="ECO:0000256" key="1">
    <source>
        <dbReference type="SAM" id="SignalP"/>
    </source>
</evidence>
<proteinExistence type="predicted"/>
<dbReference type="PROSITE" id="PS51257">
    <property type="entry name" value="PROKAR_LIPOPROTEIN"/>
    <property type="match status" value="1"/>
</dbReference>
<dbReference type="AlphaFoldDB" id="A0AAD9PZR1"/>
<dbReference type="SUPFAM" id="SSF57501">
    <property type="entry name" value="Cystine-knot cytokines"/>
    <property type="match status" value="1"/>
</dbReference>
<evidence type="ECO:0000313" key="2">
    <source>
        <dbReference type="EMBL" id="KAK2552090.1"/>
    </source>
</evidence>
<comment type="caution">
    <text evidence="2">The sequence shown here is derived from an EMBL/GenBank/DDBJ whole genome shotgun (WGS) entry which is preliminary data.</text>
</comment>
<reference evidence="2" key="2">
    <citation type="journal article" date="2023" name="Science">
        <title>Genomic signatures of disease resistance in endangered staghorn corals.</title>
        <authorList>
            <person name="Vollmer S.V."/>
            <person name="Selwyn J.D."/>
            <person name="Despard B.A."/>
            <person name="Roesel C.L."/>
        </authorList>
    </citation>
    <scope>NUCLEOTIDE SEQUENCE</scope>
    <source>
        <strain evidence="2">K2</strain>
    </source>
</reference>
<reference evidence="2" key="1">
    <citation type="journal article" date="2023" name="G3 (Bethesda)">
        <title>Whole genome assembly and annotation of the endangered Caribbean coral Acropora cervicornis.</title>
        <authorList>
            <person name="Selwyn J.D."/>
            <person name="Vollmer S.V."/>
        </authorList>
    </citation>
    <scope>NUCLEOTIDE SEQUENCE</scope>
    <source>
        <strain evidence="2">K2</strain>
    </source>
</reference>
<dbReference type="Proteomes" id="UP001249851">
    <property type="component" value="Unassembled WGS sequence"/>
</dbReference>